<evidence type="ECO:0000313" key="1">
    <source>
        <dbReference type="EMBL" id="MBW8682960.1"/>
    </source>
</evidence>
<dbReference type="InterPro" id="IPR012341">
    <property type="entry name" value="6hp_glycosidase-like_sf"/>
</dbReference>
<reference evidence="1 2" key="1">
    <citation type="submission" date="2021-08" db="EMBL/GenBank/DDBJ databases">
        <title>The genome sequence of Chitinophaga sp. B61.</title>
        <authorList>
            <person name="Zhang X."/>
        </authorList>
    </citation>
    <scope>NUCLEOTIDE SEQUENCE [LARGE SCALE GENOMIC DNA]</scope>
    <source>
        <strain evidence="1 2">B61</strain>
    </source>
</reference>
<dbReference type="Pfam" id="PF05147">
    <property type="entry name" value="LANC_like"/>
    <property type="match status" value="1"/>
</dbReference>
<gene>
    <name evidence="1" type="ORF">K1Y79_01320</name>
</gene>
<dbReference type="SUPFAM" id="SSF158745">
    <property type="entry name" value="LanC-like"/>
    <property type="match status" value="1"/>
</dbReference>
<dbReference type="RefSeq" id="WP_220248193.1">
    <property type="nucleotide sequence ID" value="NZ_JAICCF010000001.1"/>
</dbReference>
<evidence type="ECO:0008006" key="3">
    <source>
        <dbReference type="Google" id="ProtNLM"/>
    </source>
</evidence>
<dbReference type="PANTHER" id="PTHR12736:SF7">
    <property type="entry name" value="LANC-LIKE PROTEIN 3"/>
    <property type="match status" value="1"/>
</dbReference>
<dbReference type="Proteomes" id="UP000812961">
    <property type="component" value="Unassembled WGS sequence"/>
</dbReference>
<dbReference type="SMART" id="SM01260">
    <property type="entry name" value="LANC_like"/>
    <property type="match status" value="1"/>
</dbReference>
<dbReference type="PANTHER" id="PTHR12736">
    <property type="entry name" value="LANC-LIKE PROTEIN"/>
    <property type="match status" value="1"/>
</dbReference>
<dbReference type="PRINTS" id="PR01955">
    <property type="entry name" value="LANCFRANKIA"/>
</dbReference>
<dbReference type="InterPro" id="IPR007822">
    <property type="entry name" value="LANC-like"/>
</dbReference>
<dbReference type="EMBL" id="JAICCF010000001">
    <property type="protein sequence ID" value="MBW8682960.1"/>
    <property type="molecule type" value="Genomic_DNA"/>
</dbReference>
<dbReference type="PRINTS" id="PR01950">
    <property type="entry name" value="LANCSUPER"/>
</dbReference>
<evidence type="ECO:0000313" key="2">
    <source>
        <dbReference type="Proteomes" id="UP000812961"/>
    </source>
</evidence>
<organism evidence="1 2">
    <name type="scientific">Chitinophaga rhizophila</name>
    <dbReference type="NCBI Taxonomy" id="2866212"/>
    <lineage>
        <taxon>Bacteria</taxon>
        <taxon>Pseudomonadati</taxon>
        <taxon>Bacteroidota</taxon>
        <taxon>Chitinophagia</taxon>
        <taxon>Chitinophagales</taxon>
        <taxon>Chitinophagaceae</taxon>
        <taxon>Chitinophaga</taxon>
    </lineage>
</organism>
<keyword evidence="2" id="KW-1185">Reference proteome</keyword>
<dbReference type="Gene3D" id="1.50.10.10">
    <property type="match status" value="1"/>
</dbReference>
<accession>A0ABS7G5P2</accession>
<proteinExistence type="predicted"/>
<comment type="caution">
    <text evidence="1">The sequence shown here is derived from an EMBL/GenBank/DDBJ whole genome shotgun (WGS) entry which is preliminary data.</text>
</comment>
<sequence length="620" mass="68949">MYMPDTPSHDEQRIQIALSAITDRLLPLIHPDRIQEDLSQPGASIDLFNGKAGMICFYLRLADYQPAYRAACIAAADTLLFHPAVFQQSYYTLYTGATGLLYLCVQLYEVTNDALYLHRAGELTARFQEGILQEVIQDDFISGHAGNLLVLTQLYGYTKDNEILLLIRQLADKLLSNARIAKQGLRWGHFKGSYDCLTGFSHGASGIAHALLQVAGYFRDEGLEYLAMEAWRYEMTYHDPARNNWLDLRLTSTRLQDADIMDWELTRFQQYISDVNSWAHGAAGIGLANLYAWRQTGQAHFGTAVTAALERCMADANNLSRGDYTLCSGYGGIALFLLQAAEILKKPDLRDMAKQLAVAAVNYFEKHGTYNSFISGSVNDPGLFSGMAGVGYLFASVLLPPRSNDIIVPCICVPAHDSPLYAAGAVKRQLFSRYYERSLAIADPAAVDMANDVHQLEALLRPTLYREDCFIYEQSLTNVWRYHRGLLYYTQRGALLERINSVYLSAPDTALLEYTFAPVQGLESCSVADTWNLAADVTGADNNGTSRSYYLHYAHAQGVSTFPVSRFTALLLEALQRSATLAIIIQTVLYPQVDVPLEALQAAVVSQIRVLLRQGLITAR</sequence>
<name>A0ABS7G5P2_9BACT</name>
<protein>
    <recommendedName>
        <fullName evidence="3">Lanthionine synthetase-like protein</fullName>
    </recommendedName>
</protein>